<evidence type="ECO:0000256" key="5">
    <source>
        <dbReference type="SAM" id="MobiDB-lite"/>
    </source>
</evidence>
<feature type="domain" description="HTH CENPB-type" evidence="7">
    <location>
        <begin position="62"/>
        <end position="133"/>
    </location>
</feature>
<dbReference type="InterPro" id="IPR004875">
    <property type="entry name" value="DDE_SF_endonuclease_dom"/>
</dbReference>
<dbReference type="EMBL" id="VXAO01000191">
    <property type="protein sequence ID" value="NXL44604.1"/>
    <property type="molecule type" value="Genomic_DNA"/>
</dbReference>
<dbReference type="OrthoDB" id="125347at2759"/>
<dbReference type="Pfam" id="PF03184">
    <property type="entry name" value="DDE_1"/>
    <property type="match status" value="1"/>
</dbReference>
<evidence type="ECO:0000259" key="6">
    <source>
        <dbReference type="PROSITE" id="PS50960"/>
    </source>
</evidence>
<accession>A0A7L0SQ83</accession>
<comment type="subcellular location">
    <subcellularLocation>
        <location evidence="1 4">Nucleus</location>
    </subcellularLocation>
</comment>
<feature type="region of interest" description="Disordered" evidence="5">
    <location>
        <begin position="420"/>
        <end position="462"/>
    </location>
</feature>
<dbReference type="InterPro" id="IPR006600">
    <property type="entry name" value="HTH_CenpB_DNA-bd_dom"/>
</dbReference>
<feature type="non-terminal residue" evidence="8">
    <location>
        <position position="1"/>
    </location>
</feature>
<evidence type="ECO:0000256" key="3">
    <source>
        <dbReference type="ARBA" id="ARBA00023242"/>
    </source>
</evidence>
<name>A0A7L0SQ83_PODPO</name>
<evidence type="ECO:0000313" key="8">
    <source>
        <dbReference type="EMBL" id="NXL44604.1"/>
    </source>
</evidence>
<keyword evidence="2 4" id="KW-0238">DNA-binding</keyword>
<dbReference type="SMART" id="SM00674">
    <property type="entry name" value="CENPB"/>
    <property type="match status" value="1"/>
</dbReference>
<dbReference type="InterPro" id="IPR009057">
    <property type="entry name" value="Homeodomain-like_sf"/>
</dbReference>
<comment type="caution">
    <text evidence="8">The sequence shown here is derived from an EMBL/GenBank/DDBJ whole genome shotgun (WGS) entry which is preliminary data.</text>
</comment>
<dbReference type="GO" id="GO:0003677">
    <property type="term" value="F:DNA binding"/>
    <property type="evidence" value="ECO:0007669"/>
    <property type="project" value="UniProtKB-UniRule"/>
</dbReference>
<dbReference type="InterPro" id="IPR050863">
    <property type="entry name" value="CenT-Element_Derived"/>
</dbReference>
<feature type="DNA-binding region" description="H-T-H motif" evidence="4">
    <location>
        <begin position="26"/>
        <end position="46"/>
    </location>
</feature>
<dbReference type="Gene3D" id="1.10.10.60">
    <property type="entry name" value="Homeodomain-like"/>
    <property type="match status" value="2"/>
</dbReference>
<gene>
    <name evidence="8" type="primary">Tigd4</name>
    <name evidence="8" type="ORF">PODPOD_R14252</name>
</gene>
<feature type="domain" description="HTH psq-type" evidence="6">
    <location>
        <begin position="1"/>
        <end position="50"/>
    </location>
</feature>
<dbReference type="PANTHER" id="PTHR19303">
    <property type="entry name" value="TRANSPOSON"/>
    <property type="match status" value="1"/>
</dbReference>
<dbReference type="Pfam" id="PF04218">
    <property type="entry name" value="CENP-B_N"/>
    <property type="match status" value="1"/>
</dbReference>
<protein>
    <submittedName>
        <fullName evidence="8">TIGD4 protein</fullName>
    </submittedName>
</protein>
<keyword evidence="3 4" id="KW-0539">Nucleus</keyword>
<reference evidence="8 9" key="1">
    <citation type="submission" date="2019-09" db="EMBL/GenBank/DDBJ databases">
        <title>Bird 10,000 Genomes (B10K) Project - Family phase.</title>
        <authorList>
            <person name="Zhang G."/>
        </authorList>
    </citation>
    <scope>NUCLEOTIDE SEQUENCE [LARGE SCALE GENOMIC DNA]</scope>
    <source>
        <strain evidence="8">B10K-DU-009-04</strain>
        <tissue evidence="8">Mixed tissue sample</tissue>
    </source>
</reference>
<dbReference type="PROSITE" id="PS51253">
    <property type="entry name" value="HTH_CENPB"/>
    <property type="match status" value="1"/>
</dbReference>
<dbReference type="SUPFAM" id="SSF46689">
    <property type="entry name" value="Homeodomain-like"/>
    <property type="match status" value="2"/>
</dbReference>
<organism evidence="8 9">
    <name type="scientific">Podilymbus podiceps</name>
    <name type="common">Pied-billed grebe</name>
    <dbReference type="NCBI Taxonomy" id="9252"/>
    <lineage>
        <taxon>Eukaryota</taxon>
        <taxon>Metazoa</taxon>
        <taxon>Chordata</taxon>
        <taxon>Craniata</taxon>
        <taxon>Vertebrata</taxon>
        <taxon>Euteleostomi</taxon>
        <taxon>Archelosauria</taxon>
        <taxon>Archosauria</taxon>
        <taxon>Dinosauria</taxon>
        <taxon>Saurischia</taxon>
        <taxon>Theropoda</taxon>
        <taxon>Coelurosauria</taxon>
        <taxon>Aves</taxon>
        <taxon>Neognathae</taxon>
        <taxon>Neoaves</taxon>
        <taxon>Mirandornithes</taxon>
        <taxon>Podicipediformes</taxon>
        <taxon>Podicipedidae</taxon>
        <taxon>Podilymbus</taxon>
    </lineage>
</organism>
<evidence type="ECO:0000256" key="1">
    <source>
        <dbReference type="ARBA" id="ARBA00004123"/>
    </source>
</evidence>
<dbReference type="GO" id="GO:0005634">
    <property type="term" value="C:nucleus"/>
    <property type="evidence" value="ECO:0007669"/>
    <property type="project" value="UniProtKB-SubCell"/>
</dbReference>
<dbReference type="PANTHER" id="PTHR19303:SF52">
    <property type="entry name" value="TIGGER TRANSPOSABLE ELEMENT-DERIVED PROTEIN 6"/>
    <property type="match status" value="1"/>
</dbReference>
<evidence type="ECO:0000256" key="4">
    <source>
        <dbReference type="PROSITE-ProRule" id="PRU00320"/>
    </source>
</evidence>
<evidence type="ECO:0000259" key="7">
    <source>
        <dbReference type="PROSITE" id="PS51253"/>
    </source>
</evidence>
<dbReference type="Pfam" id="PF03221">
    <property type="entry name" value="HTH_Tnp_Tc5"/>
    <property type="match status" value="1"/>
</dbReference>
<feature type="non-terminal residue" evidence="8">
    <location>
        <position position="494"/>
    </location>
</feature>
<proteinExistence type="predicted"/>
<evidence type="ECO:0000313" key="9">
    <source>
        <dbReference type="Proteomes" id="UP000555275"/>
    </source>
</evidence>
<keyword evidence="9" id="KW-1185">Reference proteome</keyword>
<sequence length="494" mass="55082">AVRRKKSLSIEEKIGIISAVESGKKKADVAAKYGIKKNSLSSIMKNKEKVLEAFESLRFDPKRKRLRTAFYTDLEEALVKWYKIAQCLNVPVNGPMLRLKANDFAQKLGHSDFKCSNGWLNRFKSRYGLVFRAQPVEAAATTTVDAATLSCQNVLPHYLDDYQPKNVFYIQETALLYQMLPHSTFAFKGETCSVGKLSKERITVVVGTNMDGSEKLPLLVVGKSKSPRSCKGEESLPVDYEANERAQMTSEVFEQWMHKLDDRFQAQQRQVVVIVDSLPAQTEVKNLKSVKLVFSPPDSSPCMATNQGVIRSLKVKYRHCLIKRFVDCVEGNKEFMLTLLDAIEMLHLCWRKVTPETIVKSYNEAGFKLETQANGNDTEAESDFDLVAYAQAAGVEFPEGLSLEEYAALDDSWGACETPTNNGRVSAKESASDTAGTSVGDEDEDESDGFQGAEQPLPSKSEALSALDTLRKFLRSQDTNDSLHDSLADLENFI</sequence>
<evidence type="ECO:0000256" key="2">
    <source>
        <dbReference type="ARBA" id="ARBA00023125"/>
    </source>
</evidence>
<dbReference type="Proteomes" id="UP000555275">
    <property type="component" value="Unassembled WGS sequence"/>
</dbReference>
<dbReference type="PROSITE" id="PS50960">
    <property type="entry name" value="HTH_PSQ"/>
    <property type="match status" value="1"/>
</dbReference>
<dbReference type="InterPro" id="IPR007889">
    <property type="entry name" value="HTH_Psq"/>
</dbReference>
<dbReference type="AlphaFoldDB" id="A0A7L0SQ83"/>